<name>A0A4Y3WR69_9PSEU</name>
<gene>
    <name evidence="5" type="ORF">PHY01_36700</name>
</gene>
<dbReference type="Proteomes" id="UP000320338">
    <property type="component" value="Unassembled WGS sequence"/>
</dbReference>
<comment type="subcellular location">
    <subcellularLocation>
        <location evidence="1">Golgi apparatus membrane</location>
        <topology evidence="1">Peripheral membrane protein</topology>
        <orientation evidence="1">Cytoplasmic side</orientation>
    </subcellularLocation>
</comment>
<evidence type="ECO:0000256" key="3">
    <source>
        <dbReference type="ARBA" id="ARBA00023121"/>
    </source>
</evidence>
<dbReference type="Gene3D" id="1.10.3630.10">
    <property type="entry name" value="yeast vps74-n-term truncation variant domain like"/>
    <property type="match status" value="1"/>
</dbReference>
<evidence type="ECO:0000313" key="5">
    <source>
        <dbReference type="EMBL" id="GEC21387.1"/>
    </source>
</evidence>
<organism evidence="5 6">
    <name type="scientific">Pseudonocardia hydrocarbonoxydans</name>
    <dbReference type="NCBI Taxonomy" id="76726"/>
    <lineage>
        <taxon>Bacteria</taxon>
        <taxon>Bacillati</taxon>
        <taxon>Actinomycetota</taxon>
        <taxon>Actinomycetes</taxon>
        <taxon>Pseudonocardiales</taxon>
        <taxon>Pseudonocardiaceae</taxon>
        <taxon>Pseudonocardia</taxon>
    </lineage>
</organism>
<keyword evidence="6" id="KW-1185">Reference proteome</keyword>
<dbReference type="RefSeq" id="WP_218030211.1">
    <property type="nucleotide sequence ID" value="NZ_BAAARZ010000005.1"/>
</dbReference>
<protein>
    <recommendedName>
        <fullName evidence="7">GPP34 family phosphoprotein</fullName>
    </recommendedName>
</protein>
<evidence type="ECO:0000256" key="1">
    <source>
        <dbReference type="ARBA" id="ARBA00004255"/>
    </source>
</evidence>
<accession>A0A4Y3WR69</accession>
<keyword evidence="4" id="KW-0472">Membrane</keyword>
<dbReference type="InterPro" id="IPR038261">
    <property type="entry name" value="GPP34-like_sf"/>
</dbReference>
<dbReference type="EMBL" id="BJNG01000034">
    <property type="protein sequence ID" value="GEC21387.1"/>
    <property type="molecule type" value="Genomic_DNA"/>
</dbReference>
<keyword evidence="3" id="KW-0446">Lipid-binding</keyword>
<dbReference type="InterPro" id="IPR008628">
    <property type="entry name" value="GPP34-like"/>
</dbReference>
<dbReference type="Pfam" id="PF05719">
    <property type="entry name" value="GPP34"/>
    <property type="match status" value="1"/>
</dbReference>
<evidence type="ECO:0000256" key="4">
    <source>
        <dbReference type="ARBA" id="ARBA00023136"/>
    </source>
</evidence>
<dbReference type="GO" id="GO:0012505">
    <property type="term" value="C:endomembrane system"/>
    <property type="evidence" value="ECO:0007669"/>
    <property type="project" value="UniProtKB-ARBA"/>
</dbReference>
<evidence type="ECO:0008006" key="7">
    <source>
        <dbReference type="Google" id="ProtNLM"/>
    </source>
</evidence>
<dbReference type="AlphaFoldDB" id="A0A4Y3WR69"/>
<sequence length="228" mass="23378">MTPEKAAGPLLAEDLMLLLFDPSSGTIAGEGTLYYLLGGALLAELAQLGLAGVEDAGLRGTVVHAAGDAPPGDVLLRSAWDYVAGKPRNVQTVLAAVGPPLRGPVLDRLVGRGDLLRSSRKVLGLFTSTTLREGATGRRAELVGRVRAVLVDGVEPDPRTAALAALLSASGWLVTLHREIPWNGPVIARATALEKGDWGASAAASAVARTMAAVVSNSLAVSAILPRG</sequence>
<dbReference type="GO" id="GO:0070273">
    <property type="term" value="F:phosphatidylinositol-4-phosphate binding"/>
    <property type="evidence" value="ECO:0007669"/>
    <property type="project" value="InterPro"/>
</dbReference>
<keyword evidence="2" id="KW-0333">Golgi apparatus</keyword>
<evidence type="ECO:0000313" key="6">
    <source>
        <dbReference type="Proteomes" id="UP000320338"/>
    </source>
</evidence>
<reference evidence="5 6" key="1">
    <citation type="submission" date="2019-06" db="EMBL/GenBank/DDBJ databases">
        <title>Whole genome shotgun sequence of Pseudonocardia hydrocarbonoxydans NBRC 14498.</title>
        <authorList>
            <person name="Hosoyama A."/>
            <person name="Uohara A."/>
            <person name="Ohji S."/>
            <person name="Ichikawa N."/>
        </authorList>
    </citation>
    <scope>NUCLEOTIDE SEQUENCE [LARGE SCALE GENOMIC DNA]</scope>
    <source>
        <strain evidence="5 6">NBRC 14498</strain>
    </source>
</reference>
<proteinExistence type="predicted"/>
<evidence type="ECO:0000256" key="2">
    <source>
        <dbReference type="ARBA" id="ARBA00023034"/>
    </source>
</evidence>
<comment type="caution">
    <text evidence="5">The sequence shown here is derived from an EMBL/GenBank/DDBJ whole genome shotgun (WGS) entry which is preliminary data.</text>
</comment>
<dbReference type="GO" id="GO:0005737">
    <property type="term" value="C:cytoplasm"/>
    <property type="evidence" value="ECO:0007669"/>
    <property type="project" value="UniProtKB-ARBA"/>
</dbReference>